<proteinExistence type="predicted"/>
<evidence type="ECO:0000313" key="3">
    <source>
        <dbReference type="Proteomes" id="UP001620626"/>
    </source>
</evidence>
<protein>
    <submittedName>
        <fullName evidence="2">Uncharacterized protein</fullName>
    </submittedName>
</protein>
<dbReference type="EMBL" id="JBICBT010000906">
    <property type="protein sequence ID" value="KAL3094044.1"/>
    <property type="molecule type" value="Genomic_DNA"/>
</dbReference>
<feature type="chain" id="PRO_5044845599" evidence="1">
    <location>
        <begin position="26"/>
        <end position="98"/>
    </location>
</feature>
<gene>
    <name evidence="2" type="ORF">niasHT_027372</name>
</gene>
<feature type="signal peptide" evidence="1">
    <location>
        <begin position="1"/>
        <end position="25"/>
    </location>
</feature>
<keyword evidence="1" id="KW-0732">Signal</keyword>
<evidence type="ECO:0000256" key="1">
    <source>
        <dbReference type="SAM" id="SignalP"/>
    </source>
</evidence>
<name>A0ABD2JUB2_9BILA</name>
<keyword evidence="3" id="KW-1185">Reference proteome</keyword>
<evidence type="ECO:0000313" key="2">
    <source>
        <dbReference type="EMBL" id="KAL3094044.1"/>
    </source>
</evidence>
<accession>A0ABD2JUB2</accession>
<dbReference type="Proteomes" id="UP001620626">
    <property type="component" value="Unassembled WGS sequence"/>
</dbReference>
<sequence>MPFPIRFSILFSLFLLLLLPLLSFTALSPREKRQFSFTDGFSSGTILQPGGGGLLTSPMPFQAAQFCSPAAADFWVRGADHLAEHAKNEKSMSVIIQC</sequence>
<organism evidence="2 3">
    <name type="scientific">Heterodera trifolii</name>
    <dbReference type="NCBI Taxonomy" id="157864"/>
    <lineage>
        <taxon>Eukaryota</taxon>
        <taxon>Metazoa</taxon>
        <taxon>Ecdysozoa</taxon>
        <taxon>Nematoda</taxon>
        <taxon>Chromadorea</taxon>
        <taxon>Rhabditida</taxon>
        <taxon>Tylenchina</taxon>
        <taxon>Tylenchomorpha</taxon>
        <taxon>Tylenchoidea</taxon>
        <taxon>Heteroderidae</taxon>
        <taxon>Heteroderinae</taxon>
        <taxon>Heterodera</taxon>
    </lineage>
</organism>
<reference evidence="2 3" key="1">
    <citation type="submission" date="2024-10" db="EMBL/GenBank/DDBJ databases">
        <authorList>
            <person name="Kim D."/>
        </authorList>
    </citation>
    <scope>NUCLEOTIDE SEQUENCE [LARGE SCALE GENOMIC DNA]</scope>
    <source>
        <strain evidence="2">BH-2024</strain>
    </source>
</reference>
<comment type="caution">
    <text evidence="2">The sequence shown here is derived from an EMBL/GenBank/DDBJ whole genome shotgun (WGS) entry which is preliminary data.</text>
</comment>
<dbReference type="AlphaFoldDB" id="A0ABD2JUB2"/>